<evidence type="ECO:0000313" key="3">
    <source>
        <dbReference type="EMBL" id="SDQ24969.1"/>
    </source>
</evidence>
<feature type="region of interest" description="Disordered" evidence="1">
    <location>
        <begin position="124"/>
        <end position="161"/>
    </location>
</feature>
<dbReference type="OrthoDB" id="2334846at2"/>
<dbReference type="EMBL" id="FNJW01000008">
    <property type="protein sequence ID" value="SDQ24969.1"/>
    <property type="molecule type" value="Genomic_DNA"/>
</dbReference>
<dbReference type="PANTHER" id="PTHR38463:SF1">
    <property type="entry name" value="STRESS RESPONSE PROTEIN YSNF"/>
    <property type="match status" value="1"/>
</dbReference>
<sequence>MSKFVKGSYLTFEEARVAIDEVVAEGYDKNLITLVTNRETADTLPNDLDVGVSTEHADKHDGEDESFMDKVKNVFTMSDDEAENANVDTTDEGYEADETVLSSYKDDIKNGSIVVLVDDFSEESGAEDFDNSTPFGATDTPTTPTVPTVPPSDSLDTADTLDTIDTTDYSTLDDTGKVPTDTSLLDDKENIQLKEEQLDVGTTEVQTGEVTVNKTVHEETQTVDVPVKHEEVTIERHPVTDGTPVDGSLDLEDESITIPVTEEQIDVSKRPVVTEEVTINKETKEDVKEVSDTVRKEDLDVQTHGDVTVEGEDDNKPL</sequence>
<evidence type="ECO:0000313" key="4">
    <source>
        <dbReference type="Proteomes" id="UP000199481"/>
    </source>
</evidence>
<dbReference type="Pfam" id="PF09557">
    <property type="entry name" value="DUF2382"/>
    <property type="match status" value="1"/>
</dbReference>
<feature type="compositionally biased region" description="Acidic residues" evidence="1">
    <location>
        <begin position="309"/>
        <end position="318"/>
    </location>
</feature>
<reference evidence="4" key="1">
    <citation type="submission" date="2016-10" db="EMBL/GenBank/DDBJ databases">
        <authorList>
            <person name="Varghese N."/>
            <person name="Submissions S."/>
        </authorList>
    </citation>
    <scope>NUCLEOTIDE SEQUENCE [LARGE SCALE GENOMIC DNA]</scope>
    <source>
        <strain evidence="4">MPL-11</strain>
    </source>
</reference>
<dbReference type="AlphaFoldDB" id="A0A1H0ZC97"/>
<proteinExistence type="predicted"/>
<dbReference type="NCBIfam" id="TIGR02271">
    <property type="entry name" value="YsnF/AvaK domain"/>
    <property type="match status" value="1"/>
</dbReference>
<keyword evidence="4" id="KW-1185">Reference proteome</keyword>
<name>A0A1H0ZC97_9LACT</name>
<accession>A0A1H0ZC97</accession>
<feature type="compositionally biased region" description="Basic and acidic residues" evidence="1">
    <location>
        <begin position="284"/>
        <end position="303"/>
    </location>
</feature>
<dbReference type="InterPro" id="IPR052967">
    <property type="entry name" value="Stress_Response_Assoc"/>
</dbReference>
<evidence type="ECO:0000259" key="2">
    <source>
        <dbReference type="Pfam" id="PF09557"/>
    </source>
</evidence>
<gene>
    <name evidence="3" type="ORF">SAMN04487752_1434</name>
</gene>
<feature type="compositionally biased region" description="Low complexity" evidence="1">
    <location>
        <begin position="138"/>
        <end position="161"/>
    </location>
</feature>
<dbReference type="Proteomes" id="UP000199481">
    <property type="component" value="Unassembled WGS sequence"/>
</dbReference>
<evidence type="ECO:0000256" key="1">
    <source>
        <dbReference type="SAM" id="MobiDB-lite"/>
    </source>
</evidence>
<dbReference type="InterPro" id="IPR019060">
    <property type="entry name" value="DUF2382"/>
</dbReference>
<organism evidence="3 4">
    <name type="scientific">Carnobacterium viridans</name>
    <dbReference type="NCBI Taxonomy" id="174587"/>
    <lineage>
        <taxon>Bacteria</taxon>
        <taxon>Bacillati</taxon>
        <taxon>Bacillota</taxon>
        <taxon>Bacilli</taxon>
        <taxon>Lactobacillales</taxon>
        <taxon>Carnobacteriaceae</taxon>
        <taxon>Carnobacterium</taxon>
    </lineage>
</organism>
<dbReference type="RefSeq" id="WP_089976555.1">
    <property type="nucleotide sequence ID" value="NZ_FNJW01000008.1"/>
</dbReference>
<feature type="domain" description="DUF2382" evidence="2">
    <location>
        <begin position="191"/>
        <end position="301"/>
    </location>
</feature>
<dbReference type="PANTHER" id="PTHR38463">
    <property type="entry name" value="STRESS RESPONSE PROTEIN YSNF"/>
    <property type="match status" value="1"/>
</dbReference>
<protein>
    <submittedName>
        <fullName evidence="3">Conserved domain-containing protein</fullName>
    </submittedName>
</protein>
<feature type="region of interest" description="Disordered" evidence="1">
    <location>
        <begin position="284"/>
        <end position="318"/>
    </location>
</feature>